<accession>G8C2S7</accession>
<evidence type="ECO:0008006" key="2">
    <source>
        <dbReference type="Google" id="ProtNLM"/>
    </source>
</evidence>
<name>G8C2S7_9MOLU</name>
<organism evidence="1">
    <name type="scientific">Candidatus Mycoplasma haematominutum 'Birmingham 1'</name>
    <dbReference type="NCBI Taxonomy" id="1116213"/>
    <lineage>
        <taxon>Bacteria</taxon>
        <taxon>Bacillati</taxon>
        <taxon>Mycoplasmatota</taxon>
        <taxon>Mollicutes</taxon>
        <taxon>Mycoplasmataceae</taxon>
        <taxon>Mycoplasma</taxon>
    </lineage>
</organism>
<reference evidence="1" key="2">
    <citation type="submission" date="2011-11" db="EMBL/GenBank/DDBJ databases">
        <authorList>
            <person name="Barker E."/>
        </authorList>
    </citation>
    <scope>NUCLEOTIDE SEQUENCE</scope>
    <source>
        <strain evidence="1">Birmingham 1</strain>
    </source>
</reference>
<evidence type="ECO:0000313" key="1">
    <source>
        <dbReference type="EMBL" id="CCE66625.1"/>
    </source>
</evidence>
<protein>
    <recommendedName>
        <fullName evidence="2">Lipoprotein</fullName>
    </recommendedName>
</protein>
<proteinExistence type="predicted"/>
<dbReference type="HOGENOM" id="CLU_1188207_0_0_14"/>
<dbReference type="EMBL" id="HE613254">
    <property type="protein sequence ID" value="CCE66625.1"/>
    <property type="molecule type" value="Genomic_DNA"/>
</dbReference>
<dbReference type="KEGG" id="mhb:MHM_01070"/>
<gene>
    <name evidence="1" type="ORF">MHM_01070</name>
</gene>
<reference evidence="1" key="1">
    <citation type="submission" date="2011-11" db="EMBL/GenBank/DDBJ databases">
        <title>Complete genome sequence of Candidatus Mycoplasma haemominutum.</title>
        <authorList>
            <person name="Barker E.N."/>
            <person name="Darby A.C."/>
            <person name="Helps C.R."/>
            <person name="Peters I.R."/>
            <person name="Hughes M.A."/>
            <person name="Radford A.D."/>
            <person name="Novacco M."/>
            <person name="Boretti F."/>
            <person name="Hofmann-Lehmann R."/>
            <person name="Tasker S."/>
        </authorList>
    </citation>
    <scope>NUCLEOTIDE SEQUENCE</scope>
    <source>
        <strain evidence="1">Birmingham 1</strain>
    </source>
</reference>
<dbReference type="RefSeq" id="WP_015511490.1">
    <property type="nucleotide sequence ID" value="NC_021007.1"/>
</dbReference>
<dbReference type="AlphaFoldDB" id="G8C2S7"/>
<sequence length="243" mass="27339">MVSFSRTKLGWGCAAGSACLIGAPTAVYLNKQSLVLDSTTRGGALTQSELDSTVQVGSPSGDLTLELQKVKAQEDKLTLSGEKESKFSERFDNFWKTLDSGYRNQQKGNDQTGNTFNFREELGSILKNERDNDTDWVISKAEYKDCSRITGGKTDYCGYLEWNKGASKYRLKVDRYGNGQSKSWDVTLLRLKSQSQKTEWYSRKSKKWDSALNKGLDSFQGNDKMAQNWWGKLDGVSIEINKK</sequence>
<dbReference type="PATRIC" id="fig|1116213.3.peg.116"/>
<dbReference type="PROSITE" id="PS51257">
    <property type="entry name" value="PROKAR_LIPOPROTEIN"/>
    <property type="match status" value="1"/>
</dbReference>